<name>A0A8D2LUG0_VARKO</name>
<reference evidence="7" key="2">
    <citation type="submission" date="2025-09" db="UniProtKB">
        <authorList>
            <consortium name="Ensembl"/>
        </authorList>
    </citation>
    <scope>IDENTIFICATION</scope>
</reference>
<evidence type="ECO:0000256" key="6">
    <source>
        <dbReference type="SAM" id="SignalP"/>
    </source>
</evidence>
<dbReference type="GO" id="GO:1903566">
    <property type="term" value="P:positive regulation of protein localization to cilium"/>
    <property type="evidence" value="ECO:0007669"/>
    <property type="project" value="TreeGrafter"/>
</dbReference>
<evidence type="ECO:0000256" key="4">
    <source>
        <dbReference type="SAM" id="Coils"/>
    </source>
</evidence>
<keyword evidence="3 4" id="KW-0175">Coiled coil</keyword>
<evidence type="ECO:0000313" key="8">
    <source>
        <dbReference type="Proteomes" id="UP000694545"/>
    </source>
</evidence>
<dbReference type="RefSeq" id="XP_044309111.1">
    <property type="nucleotide sequence ID" value="XM_044453176.1"/>
</dbReference>
<dbReference type="PANTHER" id="PTHR31259">
    <property type="entry name" value="ENDOSOME-ASSOCIATED TRAFFICKING REGULATOR 1"/>
    <property type="match status" value="1"/>
</dbReference>
<dbReference type="GO" id="GO:0036064">
    <property type="term" value="C:ciliary basal body"/>
    <property type="evidence" value="ECO:0007669"/>
    <property type="project" value="TreeGrafter"/>
</dbReference>
<evidence type="ECO:0000313" key="7">
    <source>
        <dbReference type="Ensembl" id="ENSVKKP00000026820.1"/>
    </source>
</evidence>
<dbReference type="PANTHER" id="PTHR31259:SF3">
    <property type="entry name" value="ENDOSOME-ASSOCIATED-TRAFFICKING REGULATOR 1"/>
    <property type="match status" value="1"/>
</dbReference>
<gene>
    <name evidence="7" type="primary">ENTR1</name>
</gene>
<dbReference type="AlphaFoldDB" id="A0A8D2LUG0"/>
<evidence type="ECO:0000256" key="5">
    <source>
        <dbReference type="SAM" id="MobiDB-lite"/>
    </source>
</evidence>
<dbReference type="GO" id="GO:0030496">
    <property type="term" value="C:midbody"/>
    <property type="evidence" value="ECO:0007669"/>
    <property type="project" value="TreeGrafter"/>
</dbReference>
<sequence>MCLMGWILEPASQPLLLAFTCAPASLLLLPVGPPSCSGEEANPFSFKEFVRSKNQAATTSTLPGAQRTSELLRELRLTSGISPQESSGFSPLDNSSLSPQSFGLSLDLREPFFPDPTVTNSLLDDEEDDWSTTYQPLAVEEAHSTRGPSASLSSTSDSLYSNRSDVSDLGSFSAWQLGGNGSQPQGPLGKGDPSSPQDGVATGDGFLPSPQLSYEELKQENSKLRSMIAHIETVSETQTARVKLLERTLEESKRKEEKEARDLEAMVQQVEENLQLMTKRAVKAESSVIKLKQENVLLQAQVESFKLEKETLRAGHSANVALMKRNVDVALQNLLAVVTKSRSSVQQLISGAEELQLVAEFLKSIGKISELPQDSS</sequence>
<dbReference type="GO" id="GO:0055037">
    <property type="term" value="C:recycling endosome"/>
    <property type="evidence" value="ECO:0007669"/>
    <property type="project" value="TreeGrafter"/>
</dbReference>
<feature type="signal peptide" evidence="6">
    <location>
        <begin position="1"/>
        <end position="38"/>
    </location>
</feature>
<evidence type="ECO:0000256" key="3">
    <source>
        <dbReference type="ARBA" id="ARBA00023054"/>
    </source>
</evidence>
<dbReference type="InterPro" id="IPR026757">
    <property type="entry name" value="ENTR1"/>
</dbReference>
<dbReference type="GO" id="GO:0032465">
    <property type="term" value="P:regulation of cytokinesis"/>
    <property type="evidence" value="ECO:0007669"/>
    <property type="project" value="TreeGrafter"/>
</dbReference>
<dbReference type="OMA" id="WSGSYHP"/>
<dbReference type="CTD" id="10807"/>
<comment type="similarity">
    <text evidence="1">Belongs to the ENTR1 family.</text>
</comment>
<feature type="compositionally biased region" description="Low complexity" evidence="5">
    <location>
        <begin position="149"/>
        <end position="164"/>
    </location>
</feature>
<feature type="chain" id="PRO_5034015310" description="Endosome-associated-trafficking regulator 1" evidence="6">
    <location>
        <begin position="39"/>
        <end position="376"/>
    </location>
</feature>
<reference evidence="7" key="1">
    <citation type="submission" date="2025-08" db="UniProtKB">
        <authorList>
            <consortium name="Ensembl"/>
        </authorList>
    </citation>
    <scope>IDENTIFICATION</scope>
</reference>
<feature type="coiled-coil region" evidence="4">
    <location>
        <begin position="214"/>
        <end position="308"/>
    </location>
</feature>
<dbReference type="GO" id="GO:0005769">
    <property type="term" value="C:early endosome"/>
    <property type="evidence" value="ECO:0007669"/>
    <property type="project" value="TreeGrafter"/>
</dbReference>
<dbReference type="Ensembl" id="ENSVKKT00000027477.1">
    <property type="protein sequence ID" value="ENSVKKP00000026820.1"/>
    <property type="gene ID" value="ENSVKKG00000017487.1"/>
</dbReference>
<dbReference type="GeneID" id="123035204"/>
<evidence type="ECO:0000256" key="2">
    <source>
        <dbReference type="ARBA" id="ARBA00016007"/>
    </source>
</evidence>
<organism evidence="7 8">
    <name type="scientific">Varanus komodoensis</name>
    <name type="common">Komodo dragon</name>
    <dbReference type="NCBI Taxonomy" id="61221"/>
    <lineage>
        <taxon>Eukaryota</taxon>
        <taxon>Metazoa</taxon>
        <taxon>Chordata</taxon>
        <taxon>Craniata</taxon>
        <taxon>Vertebrata</taxon>
        <taxon>Euteleostomi</taxon>
        <taxon>Lepidosauria</taxon>
        <taxon>Squamata</taxon>
        <taxon>Bifurcata</taxon>
        <taxon>Unidentata</taxon>
        <taxon>Episquamata</taxon>
        <taxon>Toxicofera</taxon>
        <taxon>Anguimorpha</taxon>
        <taxon>Paleoanguimorpha</taxon>
        <taxon>Varanoidea</taxon>
        <taxon>Varanidae</taxon>
        <taxon>Varanus</taxon>
    </lineage>
</organism>
<dbReference type="Proteomes" id="UP000694545">
    <property type="component" value="Unplaced"/>
</dbReference>
<proteinExistence type="inferred from homology"/>
<dbReference type="GO" id="GO:0005813">
    <property type="term" value="C:centrosome"/>
    <property type="evidence" value="ECO:0007669"/>
    <property type="project" value="TreeGrafter"/>
</dbReference>
<keyword evidence="6" id="KW-0732">Signal</keyword>
<dbReference type="GO" id="GO:0045724">
    <property type="term" value="P:positive regulation of cilium assembly"/>
    <property type="evidence" value="ECO:0007669"/>
    <property type="project" value="TreeGrafter"/>
</dbReference>
<protein>
    <recommendedName>
        <fullName evidence="2">Endosome-associated-trafficking regulator 1</fullName>
    </recommendedName>
</protein>
<keyword evidence="8" id="KW-1185">Reference proteome</keyword>
<feature type="region of interest" description="Disordered" evidence="5">
    <location>
        <begin position="140"/>
        <end position="210"/>
    </location>
</feature>
<evidence type="ECO:0000256" key="1">
    <source>
        <dbReference type="ARBA" id="ARBA00007791"/>
    </source>
</evidence>
<accession>A0A8D2LUG0</accession>